<dbReference type="PANTHER" id="PTHR10609">
    <property type="entry name" value="BIOTINIDASE-RELATED"/>
    <property type="match status" value="1"/>
</dbReference>
<dbReference type="GO" id="GO:0015939">
    <property type="term" value="P:pantothenate metabolic process"/>
    <property type="evidence" value="ECO:0007669"/>
    <property type="project" value="TreeGrafter"/>
</dbReference>
<name>A0A5J5MLX0_MUNRE</name>
<dbReference type="InterPro" id="IPR036526">
    <property type="entry name" value="C-N_Hydrolase_sf"/>
</dbReference>
<evidence type="ECO:0000313" key="3">
    <source>
        <dbReference type="EMBL" id="KAB0380542.1"/>
    </source>
</evidence>
<dbReference type="Proteomes" id="UP000326062">
    <property type="component" value="Chromosome 3"/>
</dbReference>
<feature type="domain" description="CN hydrolase" evidence="2">
    <location>
        <begin position="39"/>
        <end position="317"/>
    </location>
</feature>
<dbReference type="Gene3D" id="3.60.110.10">
    <property type="entry name" value="Carbon-nitrogen hydrolase"/>
    <property type="match status" value="1"/>
</dbReference>
<keyword evidence="4" id="KW-1185">Reference proteome</keyword>
<accession>A0A5J5MLX0</accession>
<sequence>MIISYFPKYVAILVLFVLRVGALDTFLAAVLEYAVIFPNRTETPVLKEAALLLMNKNIDVLEKALKLAARQGAHIIVTPEDGIYDWILTRETIYPYLEDIPDLEANWIPCRDPRGKAWLDPFATKTQLSGQGQLIYIVANIGDKNPFNASDPQCPPDGHYQYNTDVVFNFEGRLMAHYHKQFNLFAPEVQFDFPKDSEHVTPNTPFGTLGIFTCFDILSHGPAAVVVEEFRVDSTSAPRPVKYPAWPLSVGPSVPSSVQHGPTPCEATCLLPNPQRQLHTTSTSPESCPKGQPQSWDAFTLKPCIALMILFPPRFIN</sequence>
<evidence type="ECO:0000256" key="1">
    <source>
        <dbReference type="ARBA" id="ARBA00008225"/>
    </source>
</evidence>
<evidence type="ECO:0000259" key="2">
    <source>
        <dbReference type="PROSITE" id="PS50263"/>
    </source>
</evidence>
<dbReference type="InterPro" id="IPR003010">
    <property type="entry name" value="C-N_Hydrolase"/>
</dbReference>
<protein>
    <recommendedName>
        <fullName evidence="2">CN hydrolase domain-containing protein</fullName>
    </recommendedName>
</protein>
<dbReference type="AlphaFoldDB" id="A0A5J5MLX0"/>
<dbReference type="InterPro" id="IPR040154">
    <property type="entry name" value="Biotinidase/VNN"/>
</dbReference>
<proteinExistence type="inferred from homology"/>
<organism evidence="3 4">
    <name type="scientific">Muntiacus reevesi</name>
    <name type="common">Reeves' muntjac</name>
    <name type="synonym">Cervus reevesi</name>
    <dbReference type="NCBI Taxonomy" id="9886"/>
    <lineage>
        <taxon>Eukaryota</taxon>
        <taxon>Metazoa</taxon>
        <taxon>Chordata</taxon>
        <taxon>Craniata</taxon>
        <taxon>Vertebrata</taxon>
        <taxon>Euteleostomi</taxon>
        <taxon>Mammalia</taxon>
        <taxon>Eutheria</taxon>
        <taxon>Laurasiatheria</taxon>
        <taxon>Artiodactyla</taxon>
        <taxon>Ruminantia</taxon>
        <taxon>Pecora</taxon>
        <taxon>Cervidae</taxon>
        <taxon>Muntiacinae</taxon>
        <taxon>Muntiacus</taxon>
    </lineage>
</organism>
<dbReference type="Pfam" id="PF00795">
    <property type="entry name" value="CN_hydrolase"/>
    <property type="match status" value="1"/>
</dbReference>
<gene>
    <name evidence="3" type="ORF">FD755_008326</name>
</gene>
<dbReference type="PROSITE" id="PS50263">
    <property type="entry name" value="CN_HYDROLASE"/>
    <property type="match status" value="1"/>
</dbReference>
<dbReference type="GO" id="GO:0017159">
    <property type="term" value="F:pantetheine hydrolase activity"/>
    <property type="evidence" value="ECO:0007669"/>
    <property type="project" value="TreeGrafter"/>
</dbReference>
<reference evidence="3 4" key="1">
    <citation type="submission" date="2019-06" db="EMBL/GenBank/DDBJ databases">
        <title>Discovery of a novel chromosome fission-fusion reversal in muntjac.</title>
        <authorList>
            <person name="Mudd A.B."/>
            <person name="Bredeson J.V."/>
            <person name="Baum R."/>
            <person name="Hockemeyer D."/>
            <person name="Rokhsar D.S."/>
        </authorList>
    </citation>
    <scope>NUCLEOTIDE SEQUENCE [LARGE SCALE GENOMIC DNA]</scope>
    <source>
        <strain evidence="3">UCam_UCB_Mr</strain>
        <tissue evidence="3">Fibroblast cell line</tissue>
    </source>
</reference>
<dbReference type="PANTHER" id="PTHR10609:SF4">
    <property type="entry name" value="VASCULAR NON-INFLAMMATORY MOLECULE 3"/>
    <property type="match status" value="1"/>
</dbReference>
<dbReference type="SUPFAM" id="SSF56317">
    <property type="entry name" value="Carbon-nitrogen hydrolase"/>
    <property type="match status" value="1"/>
</dbReference>
<evidence type="ECO:0000313" key="4">
    <source>
        <dbReference type="Proteomes" id="UP000326062"/>
    </source>
</evidence>
<dbReference type="EMBL" id="VCEB01000003">
    <property type="protein sequence ID" value="KAB0380542.1"/>
    <property type="molecule type" value="Genomic_DNA"/>
</dbReference>
<comment type="similarity">
    <text evidence="1">Belongs to the carbon-nitrogen hydrolase superfamily. BTD/VNN family.</text>
</comment>
<comment type="caution">
    <text evidence="3">The sequence shown here is derived from an EMBL/GenBank/DDBJ whole genome shotgun (WGS) entry which is preliminary data.</text>
</comment>